<dbReference type="AlphaFoldDB" id="A0A6I2R9W9"/>
<protein>
    <submittedName>
        <fullName evidence="1">Uncharacterized protein</fullName>
    </submittedName>
</protein>
<reference evidence="1 2" key="1">
    <citation type="journal article" date="2019" name="Nat. Med.">
        <title>A library of human gut bacterial isolates paired with longitudinal multiomics data enables mechanistic microbiome research.</title>
        <authorList>
            <person name="Poyet M."/>
            <person name="Groussin M."/>
            <person name="Gibbons S.M."/>
            <person name="Avila-Pacheco J."/>
            <person name="Jiang X."/>
            <person name="Kearney S.M."/>
            <person name="Perrotta A.R."/>
            <person name="Berdy B."/>
            <person name="Zhao S."/>
            <person name="Lieberman T.D."/>
            <person name="Swanson P.K."/>
            <person name="Smith M."/>
            <person name="Roesemann S."/>
            <person name="Alexander J.E."/>
            <person name="Rich S.A."/>
            <person name="Livny J."/>
            <person name="Vlamakis H."/>
            <person name="Clish C."/>
            <person name="Bullock K."/>
            <person name="Deik A."/>
            <person name="Scott J."/>
            <person name="Pierce K.A."/>
            <person name="Xavier R.J."/>
            <person name="Alm E.J."/>
        </authorList>
    </citation>
    <scope>NUCLEOTIDE SEQUENCE [LARGE SCALE GENOMIC DNA]</scope>
    <source>
        <strain evidence="1 2">BIOML-A2</strain>
    </source>
</reference>
<evidence type="ECO:0000313" key="2">
    <source>
        <dbReference type="Proteomes" id="UP000434475"/>
    </source>
</evidence>
<gene>
    <name evidence="1" type="ORF">GKE97_24520</name>
</gene>
<comment type="caution">
    <text evidence="1">The sequence shown here is derived from an EMBL/GenBank/DDBJ whole genome shotgun (WGS) entry which is preliminary data.</text>
</comment>
<name>A0A6I2R9W9_FLAPL</name>
<proteinExistence type="predicted"/>
<dbReference type="RefSeq" id="WP_238047584.1">
    <property type="nucleotide sequence ID" value="NZ_JAKNGX010000085.1"/>
</dbReference>
<sequence>MTRKETLLLRQRQTTRQLMGVTRLTEHGAVCGRDELLFYLLRPDNLSILSPEGIRGRVRALTGLLQGMASLELLALDSRESFLKNKQYYQRRLEEEPEPALQELLRQDMEHLDARQSSTAASREFALVCRLDGKAAEDRELPRRLEKQIQDHGFHVRLAGEQDVKRILAVYYQQDVVTEHFEQVDGERWVTDHG</sequence>
<organism evidence="1 2">
    <name type="scientific">Flavonifractor plautii</name>
    <name type="common">Fusobacterium plautii</name>
    <dbReference type="NCBI Taxonomy" id="292800"/>
    <lineage>
        <taxon>Bacteria</taxon>
        <taxon>Bacillati</taxon>
        <taxon>Bacillota</taxon>
        <taxon>Clostridia</taxon>
        <taxon>Eubacteriales</taxon>
        <taxon>Oscillospiraceae</taxon>
        <taxon>Flavonifractor</taxon>
    </lineage>
</organism>
<dbReference type="Proteomes" id="UP000434475">
    <property type="component" value="Unassembled WGS sequence"/>
</dbReference>
<dbReference type="EMBL" id="WKPR01000047">
    <property type="protein sequence ID" value="MSB22629.1"/>
    <property type="molecule type" value="Genomic_DNA"/>
</dbReference>
<accession>A0A6I2R9W9</accession>
<evidence type="ECO:0000313" key="1">
    <source>
        <dbReference type="EMBL" id="MSB22629.1"/>
    </source>
</evidence>